<reference evidence="1 2" key="1">
    <citation type="submission" date="2021-06" db="EMBL/GenBank/DDBJ databases">
        <title>Caerostris darwini draft genome.</title>
        <authorList>
            <person name="Kono N."/>
            <person name="Arakawa K."/>
        </authorList>
    </citation>
    <scope>NUCLEOTIDE SEQUENCE [LARGE SCALE GENOMIC DNA]</scope>
</reference>
<organism evidence="1 2">
    <name type="scientific">Caerostris darwini</name>
    <dbReference type="NCBI Taxonomy" id="1538125"/>
    <lineage>
        <taxon>Eukaryota</taxon>
        <taxon>Metazoa</taxon>
        <taxon>Ecdysozoa</taxon>
        <taxon>Arthropoda</taxon>
        <taxon>Chelicerata</taxon>
        <taxon>Arachnida</taxon>
        <taxon>Araneae</taxon>
        <taxon>Araneomorphae</taxon>
        <taxon>Entelegynae</taxon>
        <taxon>Araneoidea</taxon>
        <taxon>Araneidae</taxon>
        <taxon>Caerostris</taxon>
    </lineage>
</organism>
<evidence type="ECO:0000313" key="1">
    <source>
        <dbReference type="EMBL" id="GIX93157.1"/>
    </source>
</evidence>
<dbReference type="Proteomes" id="UP001054837">
    <property type="component" value="Unassembled WGS sequence"/>
</dbReference>
<proteinExistence type="predicted"/>
<gene>
    <name evidence="1" type="ORF">CDAR_203821</name>
</gene>
<comment type="caution">
    <text evidence="1">The sequence shown here is derived from an EMBL/GenBank/DDBJ whole genome shotgun (WGS) entry which is preliminary data.</text>
</comment>
<sequence length="94" mass="10500">MVLVWNSTASVANDLFLEELMVGEARPLRPLRRKGASISLSGAQTWVLLYHSEEILGTVGLSVDHCWNCFSCVLCFLAAGYQAVVQNERFKPER</sequence>
<evidence type="ECO:0000313" key="2">
    <source>
        <dbReference type="Proteomes" id="UP001054837"/>
    </source>
</evidence>
<keyword evidence="2" id="KW-1185">Reference proteome</keyword>
<dbReference type="AlphaFoldDB" id="A0AAV4P7E2"/>
<protein>
    <submittedName>
        <fullName evidence="1">Uncharacterized protein</fullName>
    </submittedName>
</protein>
<dbReference type="EMBL" id="BPLQ01002464">
    <property type="protein sequence ID" value="GIX93157.1"/>
    <property type="molecule type" value="Genomic_DNA"/>
</dbReference>
<accession>A0AAV4P7E2</accession>
<name>A0AAV4P7E2_9ARAC</name>